<dbReference type="EMBL" id="AGSI01000021">
    <property type="protein sequence ID" value="EIE18873.1"/>
    <property type="molecule type" value="Genomic_DNA"/>
</dbReference>
<gene>
    <name evidence="1" type="ORF">COCSUDRAFT_59799</name>
</gene>
<comment type="caution">
    <text evidence="1">The sequence shown here is derived from an EMBL/GenBank/DDBJ whole genome shotgun (WGS) entry which is preliminary data.</text>
</comment>
<accession>I0YKF4</accession>
<organism evidence="1 2">
    <name type="scientific">Coccomyxa subellipsoidea (strain C-169)</name>
    <name type="common">Green microalga</name>
    <dbReference type="NCBI Taxonomy" id="574566"/>
    <lineage>
        <taxon>Eukaryota</taxon>
        <taxon>Viridiplantae</taxon>
        <taxon>Chlorophyta</taxon>
        <taxon>core chlorophytes</taxon>
        <taxon>Trebouxiophyceae</taxon>
        <taxon>Trebouxiophyceae incertae sedis</taxon>
        <taxon>Coccomyxaceae</taxon>
        <taxon>Coccomyxa</taxon>
        <taxon>Coccomyxa subellipsoidea</taxon>
    </lineage>
</organism>
<sequence length="84" mass="9112">MCTLTLGALDDRCDPSLFARQMCVEQEFPQLSMAIATVVTALPALPYRLAGSWRPVRGALAWRAQQAGMVASRLALQDSPAADY</sequence>
<proteinExistence type="predicted"/>
<protein>
    <submittedName>
        <fullName evidence="1">Uncharacterized protein</fullName>
    </submittedName>
</protein>
<evidence type="ECO:0000313" key="1">
    <source>
        <dbReference type="EMBL" id="EIE18873.1"/>
    </source>
</evidence>
<dbReference type="KEGG" id="csl:COCSUDRAFT_59799"/>
<reference evidence="1 2" key="1">
    <citation type="journal article" date="2012" name="Genome Biol.">
        <title>The genome of the polar eukaryotic microalga coccomyxa subellipsoidea reveals traits of cold adaptation.</title>
        <authorList>
            <person name="Blanc G."/>
            <person name="Agarkova I."/>
            <person name="Grimwood J."/>
            <person name="Kuo A."/>
            <person name="Brueggeman A."/>
            <person name="Dunigan D."/>
            <person name="Gurnon J."/>
            <person name="Ladunga I."/>
            <person name="Lindquist E."/>
            <person name="Lucas S."/>
            <person name="Pangilinan J."/>
            <person name="Proschold T."/>
            <person name="Salamov A."/>
            <person name="Schmutz J."/>
            <person name="Weeks D."/>
            <person name="Yamada T."/>
            <person name="Claverie J.M."/>
            <person name="Grigoriev I."/>
            <person name="Van Etten J."/>
            <person name="Lomsadze A."/>
            <person name="Borodovsky M."/>
        </authorList>
    </citation>
    <scope>NUCLEOTIDE SEQUENCE [LARGE SCALE GENOMIC DNA]</scope>
    <source>
        <strain evidence="1 2">C-169</strain>
    </source>
</reference>
<dbReference type="GeneID" id="17036823"/>
<dbReference type="AlphaFoldDB" id="I0YKF4"/>
<evidence type="ECO:0000313" key="2">
    <source>
        <dbReference type="Proteomes" id="UP000007264"/>
    </source>
</evidence>
<name>I0YKF4_COCSC</name>
<dbReference type="RefSeq" id="XP_005643417.1">
    <property type="nucleotide sequence ID" value="XM_005643360.1"/>
</dbReference>
<keyword evidence="2" id="KW-1185">Reference proteome</keyword>
<dbReference type="Proteomes" id="UP000007264">
    <property type="component" value="Unassembled WGS sequence"/>
</dbReference>